<keyword evidence="2" id="KW-1185">Reference proteome</keyword>
<name>A0A139XCX7_9CYAN</name>
<evidence type="ECO:0000313" key="1">
    <source>
        <dbReference type="EMBL" id="KYC42548.1"/>
    </source>
</evidence>
<gene>
    <name evidence="1" type="ORF">WA1_16660</name>
</gene>
<dbReference type="Proteomes" id="UP000076925">
    <property type="component" value="Unassembled WGS sequence"/>
</dbReference>
<comment type="caution">
    <text evidence="1">The sequence shown here is derived from an EMBL/GenBank/DDBJ whole genome shotgun (WGS) entry which is preliminary data.</text>
</comment>
<dbReference type="RefSeq" id="WP_017746579.1">
    <property type="nucleotide sequence ID" value="NZ_KQ976354.1"/>
</dbReference>
<accession>A0A139XCX7</accession>
<protein>
    <submittedName>
        <fullName evidence="1">Uncharacterized protein</fullName>
    </submittedName>
</protein>
<reference evidence="1 2" key="1">
    <citation type="journal article" date="2013" name="Genome Biol. Evol.">
        <title>Genomes of Stigonematalean cyanobacteria (subsection V) and the evolution of oxygenic photosynthesis from prokaryotes to plastids.</title>
        <authorList>
            <person name="Dagan T."/>
            <person name="Roettger M."/>
            <person name="Stucken K."/>
            <person name="Landan G."/>
            <person name="Koch R."/>
            <person name="Major P."/>
            <person name="Gould S.B."/>
            <person name="Goremykin V.V."/>
            <person name="Rippka R."/>
            <person name="Tandeau de Marsac N."/>
            <person name="Gugger M."/>
            <person name="Lockhart P.J."/>
            <person name="Allen J.F."/>
            <person name="Brune I."/>
            <person name="Maus I."/>
            <person name="Puhler A."/>
            <person name="Martin W.F."/>
        </authorList>
    </citation>
    <scope>NUCLEOTIDE SEQUENCE [LARGE SCALE GENOMIC DNA]</scope>
    <source>
        <strain evidence="1 2">PCC 7110</strain>
    </source>
</reference>
<proteinExistence type="predicted"/>
<sequence>MPQKANLKINILLENKNDRVIASALELPSYRVEATTREVALETLEQLLATHLKDAEIIPVEINMSEATDEENPWIKFAGFFKDDPYFAQIAEAIRAERESNDDSEVDPSLYMVE</sequence>
<dbReference type="AlphaFoldDB" id="A0A139XCX7"/>
<dbReference type="EMBL" id="ANNX02000020">
    <property type="protein sequence ID" value="KYC42548.1"/>
    <property type="molecule type" value="Genomic_DNA"/>
</dbReference>
<dbReference type="STRING" id="128403.WA1_16660"/>
<evidence type="ECO:0000313" key="2">
    <source>
        <dbReference type="Proteomes" id="UP000076925"/>
    </source>
</evidence>
<organism evidence="1 2">
    <name type="scientific">Scytonema hofmannii PCC 7110</name>
    <dbReference type="NCBI Taxonomy" id="128403"/>
    <lineage>
        <taxon>Bacteria</taxon>
        <taxon>Bacillati</taxon>
        <taxon>Cyanobacteriota</taxon>
        <taxon>Cyanophyceae</taxon>
        <taxon>Nostocales</taxon>
        <taxon>Scytonemataceae</taxon>
        <taxon>Scytonema</taxon>
    </lineage>
</organism>